<gene>
    <name evidence="1" type="ordered locus">Pden_0974</name>
</gene>
<evidence type="ECO:0000313" key="1">
    <source>
        <dbReference type="EMBL" id="ABL69085.1"/>
    </source>
</evidence>
<protein>
    <submittedName>
        <fullName evidence="1">Uncharacterized protein</fullName>
    </submittedName>
</protein>
<reference evidence="2" key="1">
    <citation type="submission" date="2006-12" db="EMBL/GenBank/DDBJ databases">
        <title>Complete sequence of chromosome 1 of Paracoccus denitrificans PD1222.</title>
        <authorList>
            <person name="Copeland A."/>
            <person name="Lucas S."/>
            <person name="Lapidus A."/>
            <person name="Barry K."/>
            <person name="Detter J.C."/>
            <person name="Glavina del Rio T."/>
            <person name="Hammon N."/>
            <person name="Israni S."/>
            <person name="Dalin E."/>
            <person name="Tice H."/>
            <person name="Pitluck S."/>
            <person name="Munk A.C."/>
            <person name="Brettin T."/>
            <person name="Bruce D."/>
            <person name="Han C."/>
            <person name="Tapia R."/>
            <person name="Gilna P."/>
            <person name="Schmutz J."/>
            <person name="Larimer F."/>
            <person name="Land M."/>
            <person name="Hauser L."/>
            <person name="Kyrpides N."/>
            <person name="Lykidis A."/>
            <person name="Spiro S."/>
            <person name="Richardson D.J."/>
            <person name="Moir J.W.B."/>
            <person name="Ferguson S.J."/>
            <person name="van Spanning R.J.M."/>
            <person name="Richardson P."/>
        </authorList>
    </citation>
    <scope>NUCLEOTIDE SEQUENCE [LARGE SCALE GENOMIC DNA]</scope>
    <source>
        <strain evidence="2">Pd 1222</strain>
    </source>
</reference>
<dbReference type="EnsemblBacteria" id="ABL69085">
    <property type="protein sequence ID" value="ABL69085"/>
    <property type="gene ID" value="Pden_0974"/>
</dbReference>
<dbReference type="OrthoDB" id="5790493at2"/>
<dbReference type="HOGENOM" id="CLU_1531115_0_0_5"/>
<dbReference type="AlphaFoldDB" id="A1B0P1"/>
<dbReference type="STRING" id="318586.Pden_0974"/>
<dbReference type="GeneID" id="93452200"/>
<evidence type="ECO:0000313" key="2">
    <source>
        <dbReference type="Proteomes" id="UP000000361"/>
    </source>
</evidence>
<proteinExistence type="predicted"/>
<dbReference type="KEGG" id="pde:Pden_0974"/>
<dbReference type="Proteomes" id="UP000000361">
    <property type="component" value="Chromosome 1"/>
</dbReference>
<sequence length="175" mass="18783">MSHDTSNVALPMNDYSGADDAQARLQEMKKDVIVFAAHTVLGSAPNSFTAYAAIRVLDWAVKDIPLRQADDGEMPRNLAKLADMLREIVVADPDGATRWVGALRAANSGITRLDSPEKWTPSKAQIAAAMSALNIEDRARIIVKFNAAGQLVARPAGAPDADYQIVVPRGDEVTS</sequence>
<accession>A1B0P1</accession>
<keyword evidence="2" id="KW-1185">Reference proteome</keyword>
<name>A1B0P1_PARDP</name>
<dbReference type="EMBL" id="CP000489">
    <property type="protein sequence ID" value="ABL69085.1"/>
    <property type="molecule type" value="Genomic_DNA"/>
</dbReference>
<dbReference type="RefSeq" id="WP_011747313.1">
    <property type="nucleotide sequence ID" value="NC_008686.1"/>
</dbReference>
<organism evidence="1 2">
    <name type="scientific">Paracoccus denitrificans (strain Pd 1222)</name>
    <dbReference type="NCBI Taxonomy" id="318586"/>
    <lineage>
        <taxon>Bacteria</taxon>
        <taxon>Pseudomonadati</taxon>
        <taxon>Pseudomonadota</taxon>
        <taxon>Alphaproteobacteria</taxon>
        <taxon>Rhodobacterales</taxon>
        <taxon>Paracoccaceae</taxon>
        <taxon>Paracoccus</taxon>
    </lineage>
</organism>